<dbReference type="EMBL" id="AP024702">
    <property type="protein sequence ID" value="BCX48302.1"/>
    <property type="molecule type" value="Genomic_DNA"/>
</dbReference>
<proteinExistence type="predicted"/>
<dbReference type="Proteomes" id="UP001374893">
    <property type="component" value="Chromosome"/>
</dbReference>
<keyword evidence="3" id="KW-1185">Reference proteome</keyword>
<keyword evidence="1" id="KW-0472">Membrane</keyword>
<dbReference type="RefSeq" id="WP_338684426.1">
    <property type="nucleotide sequence ID" value="NZ_AP024702.1"/>
</dbReference>
<evidence type="ECO:0000256" key="1">
    <source>
        <dbReference type="SAM" id="Phobius"/>
    </source>
</evidence>
<keyword evidence="1" id="KW-1133">Transmembrane helix</keyword>
<accession>A0ABN6H5T5</accession>
<evidence type="ECO:0000313" key="3">
    <source>
        <dbReference type="Proteomes" id="UP001374893"/>
    </source>
</evidence>
<keyword evidence="1" id="KW-0812">Transmembrane</keyword>
<evidence type="ECO:0008006" key="4">
    <source>
        <dbReference type="Google" id="ProtNLM"/>
    </source>
</evidence>
<protein>
    <recommendedName>
        <fullName evidence="4">Methyltransferase domain-containing protein</fullName>
    </recommendedName>
</protein>
<dbReference type="Gene3D" id="3.40.50.150">
    <property type="entry name" value="Vaccinia Virus protein VP39"/>
    <property type="match status" value="1"/>
</dbReference>
<dbReference type="CDD" id="cd02440">
    <property type="entry name" value="AdoMet_MTases"/>
    <property type="match status" value="1"/>
</dbReference>
<evidence type="ECO:0000313" key="2">
    <source>
        <dbReference type="EMBL" id="BCX48302.1"/>
    </source>
</evidence>
<sequence>MMTTEHNATAETEDFEFAALSEAVNYRHAIVREFKPFLKGRVLEVGAGIGQTSSAILGLDGVDELVGLEPDERFHQGFESALPEVRLIKGTTADLEAAEEFDAAVMVNVLEHIEHDKEELVRLRGLLAARSGFLCILVPARQELYSRLDAHFGHFRRYGRRELRSKLEAAGFTMNSIFYFNLAGYFAWGLRYKLLRGMSFDVGQVRLFDRKIFPLVNRLERGLCRPPVGQSLVAIARA</sequence>
<feature type="transmembrane region" description="Helical" evidence="1">
    <location>
        <begin position="167"/>
        <end position="188"/>
    </location>
</feature>
<organism evidence="2 3">
    <name type="scientific">Haloferula helveola</name>
    <dbReference type="NCBI Taxonomy" id="490095"/>
    <lineage>
        <taxon>Bacteria</taxon>
        <taxon>Pseudomonadati</taxon>
        <taxon>Verrucomicrobiota</taxon>
        <taxon>Verrucomicrobiia</taxon>
        <taxon>Verrucomicrobiales</taxon>
        <taxon>Verrucomicrobiaceae</taxon>
        <taxon>Haloferula</taxon>
    </lineage>
</organism>
<reference evidence="2 3" key="1">
    <citation type="submission" date="2021-06" db="EMBL/GenBank/DDBJ databases">
        <title>Complete genome of Haloferula helveola possessing various polysaccharide degrading enzymes.</title>
        <authorList>
            <person name="Takami H."/>
            <person name="Huang C."/>
            <person name="Hamasaki K."/>
        </authorList>
    </citation>
    <scope>NUCLEOTIDE SEQUENCE [LARGE SCALE GENOMIC DNA]</scope>
    <source>
        <strain evidence="2 3">CN-1</strain>
    </source>
</reference>
<dbReference type="InterPro" id="IPR029063">
    <property type="entry name" value="SAM-dependent_MTases_sf"/>
</dbReference>
<gene>
    <name evidence="2" type="ORF">HAHE_22100</name>
</gene>
<name>A0ABN6H5T5_9BACT</name>
<dbReference type="Pfam" id="PF13489">
    <property type="entry name" value="Methyltransf_23"/>
    <property type="match status" value="1"/>
</dbReference>
<dbReference type="SUPFAM" id="SSF53335">
    <property type="entry name" value="S-adenosyl-L-methionine-dependent methyltransferases"/>
    <property type="match status" value="1"/>
</dbReference>